<feature type="domain" description="FANCL C-terminal" evidence="1">
    <location>
        <begin position="363"/>
        <end position="397"/>
    </location>
</feature>
<dbReference type="GO" id="GO:0043240">
    <property type="term" value="C:Fanconi anaemia nuclear complex"/>
    <property type="evidence" value="ECO:0007669"/>
    <property type="project" value="InterPro"/>
</dbReference>
<keyword evidence="4" id="KW-1185">Reference proteome</keyword>
<reference evidence="3" key="1">
    <citation type="submission" date="2020-07" db="EMBL/GenBank/DDBJ databases">
        <authorList>
            <person name="Nazaruddin N."/>
        </authorList>
    </citation>
    <scope>NUCLEOTIDE SEQUENCE</scope>
</reference>
<name>A0A6V7HEA8_9HYME</name>
<evidence type="ECO:0000313" key="3">
    <source>
        <dbReference type="EMBL" id="CAD1478560.1"/>
    </source>
</evidence>
<evidence type="ECO:0000259" key="2">
    <source>
        <dbReference type="Pfam" id="PF18891"/>
    </source>
</evidence>
<dbReference type="InterPro" id="IPR013083">
    <property type="entry name" value="Znf_RING/FYVE/PHD"/>
</dbReference>
<evidence type="ECO:0000313" key="4">
    <source>
        <dbReference type="Proteomes" id="UP000752696"/>
    </source>
</evidence>
<dbReference type="OrthoDB" id="10263265at2759"/>
<dbReference type="GO" id="GO:0036297">
    <property type="term" value="P:interstrand cross-link repair"/>
    <property type="evidence" value="ECO:0007669"/>
    <property type="project" value="InterPro"/>
</dbReference>
<protein>
    <recommendedName>
        <fullName evidence="5">RING-type domain-containing protein</fullName>
    </recommendedName>
</protein>
<dbReference type="PANTHER" id="PTHR13206:SF0">
    <property type="entry name" value="E3 UBIQUITIN-PROTEIN LIGASE FANCL"/>
    <property type="match status" value="1"/>
</dbReference>
<dbReference type="InterPro" id="IPR043003">
    <property type="entry name" value="FANCL_d3_sf"/>
</dbReference>
<feature type="non-terminal residue" evidence="3">
    <location>
        <position position="1"/>
    </location>
</feature>
<dbReference type="Pfam" id="PF18891">
    <property type="entry name" value="FANCL_d3"/>
    <property type="match status" value="1"/>
</dbReference>
<dbReference type="Proteomes" id="UP000752696">
    <property type="component" value="Unassembled WGS sequence"/>
</dbReference>
<organism evidence="3 4">
    <name type="scientific">Heterotrigona itama</name>
    <dbReference type="NCBI Taxonomy" id="395501"/>
    <lineage>
        <taxon>Eukaryota</taxon>
        <taxon>Metazoa</taxon>
        <taxon>Ecdysozoa</taxon>
        <taxon>Arthropoda</taxon>
        <taxon>Hexapoda</taxon>
        <taxon>Insecta</taxon>
        <taxon>Pterygota</taxon>
        <taxon>Neoptera</taxon>
        <taxon>Endopterygota</taxon>
        <taxon>Hymenoptera</taxon>
        <taxon>Apocrita</taxon>
        <taxon>Aculeata</taxon>
        <taxon>Apoidea</taxon>
        <taxon>Anthophila</taxon>
        <taxon>Apidae</taxon>
        <taxon>Heterotrigona</taxon>
    </lineage>
</organism>
<dbReference type="GO" id="GO:0006513">
    <property type="term" value="P:protein monoubiquitination"/>
    <property type="evidence" value="ECO:0007669"/>
    <property type="project" value="TreeGrafter"/>
</dbReference>
<dbReference type="Gene3D" id="3.30.40.10">
    <property type="entry name" value="Zinc/RING finger domain, C3HC4 (zinc finger)"/>
    <property type="match status" value="1"/>
</dbReference>
<gene>
    <name evidence="3" type="ORF">MHI_LOCUS803342</name>
</gene>
<accession>A0A6V7HEA8</accession>
<dbReference type="SMART" id="SM01197">
    <property type="entry name" value="FANCL_C"/>
    <property type="match status" value="1"/>
</dbReference>
<dbReference type="EMBL" id="CAJDYZ010010843">
    <property type="protein sequence ID" value="CAD1478560.1"/>
    <property type="molecule type" value="Genomic_DNA"/>
</dbReference>
<proteinExistence type="predicted"/>
<dbReference type="AlphaFoldDB" id="A0A6V7HEA8"/>
<dbReference type="InterPro" id="IPR044037">
    <property type="entry name" value="FANCL_d3"/>
</dbReference>
<evidence type="ECO:0008006" key="5">
    <source>
        <dbReference type="Google" id="ProtNLM"/>
    </source>
</evidence>
<dbReference type="InterPro" id="IPR026850">
    <property type="entry name" value="FANCL_C"/>
</dbReference>
<sequence>MTSDYKFMIQLYPEMILVSKQPVTWKGFLEVPCNSGRSMRIRLKLIVHNYPSMSGAEIYFGKEITFIRRKEFSDKVKDLMCSVTKVSTFLKQLQLLIVSVTGLCNFVFYSNFINSSHIIKNYEYDVITDQAMKTLTELQNVLKIPSGIKISSDISLNTIELSLNSVTVRLQRTSHRTCPWTVVYSDLPEISTLGPFERNITTLDIARNKLKLQVEMFEKAWSNLKQIDENCWVIDPLQPKPYHLYRRIYLTPSLSMFIKIDPLNHMDLPEIKFMGSDTEVESKTDLVSKNLHVCNIWSILLYKIIELKYIEVFKRNTTILFQKWDPSCDIINNLMTLLDIDAFLKKEIKKEAIDYNVIVADEECCICFSIKLDNETLPDKICNNEKCKRHFHTSCLLQ</sequence>
<dbReference type="PANTHER" id="PTHR13206">
    <property type="entry name" value="UBIQUITIN LIGASE PROTEIN PHF9 FANCONI ANEMIA GROUP L PROTEIN"/>
    <property type="match status" value="1"/>
</dbReference>
<dbReference type="GO" id="GO:0061630">
    <property type="term" value="F:ubiquitin protein ligase activity"/>
    <property type="evidence" value="ECO:0007669"/>
    <property type="project" value="TreeGrafter"/>
</dbReference>
<feature type="domain" description="FANCL UBC-like" evidence="2">
    <location>
        <begin position="221"/>
        <end position="297"/>
    </location>
</feature>
<comment type="caution">
    <text evidence="3">The sequence shown here is derived from an EMBL/GenBank/DDBJ whole genome shotgun (WGS) entry which is preliminary data.</text>
</comment>
<dbReference type="Gene3D" id="3.10.110.20">
    <property type="entry name" value="RWD domain-like"/>
    <property type="match status" value="1"/>
</dbReference>
<dbReference type="Pfam" id="PF11793">
    <property type="entry name" value="FANCL_C"/>
    <property type="match status" value="1"/>
</dbReference>
<dbReference type="CDD" id="cd23832">
    <property type="entry name" value="DRWD-C_FANCL"/>
    <property type="match status" value="1"/>
</dbReference>
<dbReference type="InterPro" id="IPR026848">
    <property type="entry name" value="Fancl"/>
</dbReference>
<evidence type="ECO:0000259" key="1">
    <source>
        <dbReference type="Pfam" id="PF11793"/>
    </source>
</evidence>